<evidence type="ECO:0008006" key="3">
    <source>
        <dbReference type="Google" id="ProtNLM"/>
    </source>
</evidence>
<keyword evidence="2" id="KW-1185">Reference proteome</keyword>
<dbReference type="EMBL" id="WNKX01000015">
    <property type="protein sequence ID" value="MTW12623.1"/>
    <property type="molecule type" value="Genomic_DNA"/>
</dbReference>
<organism evidence="1 2">
    <name type="scientific">Massilia eburnea</name>
    <dbReference type="NCBI Taxonomy" id="1776165"/>
    <lineage>
        <taxon>Bacteria</taxon>
        <taxon>Pseudomonadati</taxon>
        <taxon>Pseudomonadota</taxon>
        <taxon>Betaproteobacteria</taxon>
        <taxon>Burkholderiales</taxon>
        <taxon>Oxalobacteraceae</taxon>
        <taxon>Telluria group</taxon>
        <taxon>Massilia</taxon>
    </lineage>
</organism>
<dbReference type="Proteomes" id="UP000472320">
    <property type="component" value="Unassembled WGS sequence"/>
</dbReference>
<dbReference type="AlphaFoldDB" id="A0A6L6QLZ9"/>
<comment type="caution">
    <text evidence="1">The sequence shown here is derived from an EMBL/GenBank/DDBJ whole genome shotgun (WGS) entry which is preliminary data.</text>
</comment>
<evidence type="ECO:0000313" key="1">
    <source>
        <dbReference type="EMBL" id="MTW12623.1"/>
    </source>
</evidence>
<sequence length="84" mass="9478">MKTLNQDDQLPPSEFATRLLADRSGALCAEYRRLMEQAVATGAERLRHPLEQREYAATRALVESAAVSVEVLQNIWDGMHLNPR</sequence>
<dbReference type="RefSeq" id="WP_155455553.1">
    <property type="nucleotide sequence ID" value="NZ_WNKX01000015.1"/>
</dbReference>
<accession>A0A6L6QLZ9</accession>
<name>A0A6L6QLZ9_9BURK</name>
<evidence type="ECO:0000313" key="2">
    <source>
        <dbReference type="Proteomes" id="UP000472320"/>
    </source>
</evidence>
<gene>
    <name evidence="1" type="ORF">GM658_18600</name>
</gene>
<protein>
    <recommendedName>
        <fullName evidence="3">EscE/YscE/SsaE family type III secretion system needle protein co-chaperone</fullName>
    </recommendedName>
</protein>
<proteinExistence type="predicted"/>
<reference evidence="1 2" key="1">
    <citation type="submission" date="2019-11" db="EMBL/GenBank/DDBJ databases">
        <title>Type strains purchased from KCTC, JCM and DSMZ.</title>
        <authorList>
            <person name="Lu H."/>
        </authorList>
    </citation>
    <scope>NUCLEOTIDE SEQUENCE [LARGE SCALE GENOMIC DNA]</scope>
    <source>
        <strain evidence="1 2">JCM 31587</strain>
    </source>
</reference>